<keyword evidence="2" id="KW-0479">Metal-binding</keyword>
<dbReference type="EMBL" id="VWZK01025366">
    <property type="protein sequence ID" value="NXG81181.1"/>
    <property type="molecule type" value="Genomic_DNA"/>
</dbReference>
<evidence type="ECO:0000256" key="1">
    <source>
        <dbReference type="ARBA" id="ARBA00004123"/>
    </source>
</evidence>
<feature type="non-terminal residue" evidence="9">
    <location>
        <position position="1"/>
    </location>
</feature>
<name>A0A7K9EXG3_BARMA</name>
<evidence type="ECO:0000256" key="7">
    <source>
        <dbReference type="PROSITE-ProRule" id="PRU00042"/>
    </source>
</evidence>
<keyword evidence="10" id="KW-1185">Reference proteome</keyword>
<dbReference type="PROSITE" id="PS50157">
    <property type="entry name" value="ZINC_FINGER_C2H2_2"/>
    <property type="match status" value="1"/>
</dbReference>
<comment type="subcellular location">
    <subcellularLocation>
        <location evidence="1">Nucleus</location>
    </subcellularLocation>
</comment>
<gene>
    <name evidence="9" type="primary">Zkscan3_1</name>
    <name evidence="9" type="ORF">BARMAR_R12905</name>
</gene>
<dbReference type="GO" id="GO:0005634">
    <property type="term" value="C:nucleus"/>
    <property type="evidence" value="ECO:0007669"/>
    <property type="project" value="UniProtKB-SubCell"/>
</dbReference>
<sequence length="56" mass="6001">SFSGSLTLIAHGHGHSGKKPLACADCGKSFRLSCSLFQHQRLHTGERPYRCAGCGK</sequence>
<dbReference type="AlphaFoldDB" id="A0A7K9EXG3"/>
<keyword evidence="4 7" id="KW-0863">Zinc-finger</keyword>
<evidence type="ECO:0000256" key="5">
    <source>
        <dbReference type="ARBA" id="ARBA00022833"/>
    </source>
</evidence>
<evidence type="ECO:0000256" key="3">
    <source>
        <dbReference type="ARBA" id="ARBA00022737"/>
    </source>
</evidence>
<feature type="domain" description="C2H2-type" evidence="8">
    <location>
        <begin position="21"/>
        <end position="48"/>
    </location>
</feature>
<dbReference type="PROSITE" id="PS00028">
    <property type="entry name" value="ZINC_FINGER_C2H2_1"/>
    <property type="match status" value="1"/>
</dbReference>
<dbReference type="FunFam" id="3.30.160.60:FF:002343">
    <property type="entry name" value="Zinc finger protein 33A"/>
    <property type="match status" value="1"/>
</dbReference>
<reference evidence="9 10" key="1">
    <citation type="submission" date="2019-09" db="EMBL/GenBank/DDBJ databases">
        <title>Bird 10,000 Genomes (B10K) Project - Family phase.</title>
        <authorList>
            <person name="Zhang G."/>
        </authorList>
    </citation>
    <scope>NUCLEOTIDE SEQUENCE [LARGE SCALE GENOMIC DNA]</scope>
    <source>
        <strain evidence="9">B10K-DU-001-21</strain>
        <tissue evidence="9">Muscle</tissue>
    </source>
</reference>
<keyword evidence="5" id="KW-0862">Zinc</keyword>
<dbReference type="Gene3D" id="3.30.160.60">
    <property type="entry name" value="Classic Zinc Finger"/>
    <property type="match status" value="2"/>
</dbReference>
<dbReference type="GO" id="GO:0000981">
    <property type="term" value="F:DNA-binding transcription factor activity, RNA polymerase II-specific"/>
    <property type="evidence" value="ECO:0007669"/>
    <property type="project" value="TreeGrafter"/>
</dbReference>
<proteinExistence type="predicted"/>
<organism evidence="9 10">
    <name type="scientific">Baryphthengus martii</name>
    <name type="common">Rufous motmot</name>
    <dbReference type="NCBI Taxonomy" id="176943"/>
    <lineage>
        <taxon>Eukaryota</taxon>
        <taxon>Metazoa</taxon>
        <taxon>Chordata</taxon>
        <taxon>Craniata</taxon>
        <taxon>Vertebrata</taxon>
        <taxon>Euteleostomi</taxon>
        <taxon>Archelosauria</taxon>
        <taxon>Archosauria</taxon>
        <taxon>Dinosauria</taxon>
        <taxon>Saurischia</taxon>
        <taxon>Theropoda</taxon>
        <taxon>Coelurosauria</taxon>
        <taxon>Aves</taxon>
        <taxon>Neognathae</taxon>
        <taxon>Neoaves</taxon>
        <taxon>Telluraves</taxon>
        <taxon>Coraciimorphae</taxon>
        <taxon>Coraciiformes</taxon>
        <taxon>Momotidae</taxon>
        <taxon>Baryphthengus</taxon>
    </lineage>
</organism>
<evidence type="ECO:0000256" key="2">
    <source>
        <dbReference type="ARBA" id="ARBA00022723"/>
    </source>
</evidence>
<dbReference type="Proteomes" id="UP000578343">
    <property type="component" value="Unassembled WGS sequence"/>
</dbReference>
<comment type="caution">
    <text evidence="9">The sequence shown here is derived from an EMBL/GenBank/DDBJ whole genome shotgun (WGS) entry which is preliminary data.</text>
</comment>
<evidence type="ECO:0000313" key="9">
    <source>
        <dbReference type="EMBL" id="NXG81181.1"/>
    </source>
</evidence>
<dbReference type="GO" id="GO:0000978">
    <property type="term" value="F:RNA polymerase II cis-regulatory region sequence-specific DNA binding"/>
    <property type="evidence" value="ECO:0007669"/>
    <property type="project" value="TreeGrafter"/>
</dbReference>
<evidence type="ECO:0000256" key="4">
    <source>
        <dbReference type="ARBA" id="ARBA00022771"/>
    </source>
</evidence>
<dbReference type="InterPro" id="IPR036236">
    <property type="entry name" value="Znf_C2H2_sf"/>
</dbReference>
<dbReference type="GO" id="GO:0008270">
    <property type="term" value="F:zinc ion binding"/>
    <property type="evidence" value="ECO:0007669"/>
    <property type="project" value="UniProtKB-KW"/>
</dbReference>
<evidence type="ECO:0000256" key="6">
    <source>
        <dbReference type="ARBA" id="ARBA00023242"/>
    </source>
</evidence>
<dbReference type="SUPFAM" id="SSF57667">
    <property type="entry name" value="beta-beta-alpha zinc fingers"/>
    <property type="match status" value="1"/>
</dbReference>
<dbReference type="OrthoDB" id="654211at2759"/>
<keyword evidence="3" id="KW-0677">Repeat</keyword>
<feature type="non-terminal residue" evidence="9">
    <location>
        <position position="56"/>
    </location>
</feature>
<dbReference type="InterPro" id="IPR013087">
    <property type="entry name" value="Znf_C2H2_type"/>
</dbReference>
<evidence type="ECO:0000259" key="8">
    <source>
        <dbReference type="PROSITE" id="PS50157"/>
    </source>
</evidence>
<dbReference type="PANTHER" id="PTHR23226">
    <property type="entry name" value="ZINC FINGER AND SCAN DOMAIN-CONTAINING"/>
    <property type="match status" value="1"/>
</dbReference>
<keyword evidence="6" id="KW-0539">Nucleus</keyword>
<evidence type="ECO:0000313" key="10">
    <source>
        <dbReference type="Proteomes" id="UP000578343"/>
    </source>
</evidence>
<protein>
    <submittedName>
        <fullName evidence="9">ZKSC3 protein</fullName>
    </submittedName>
</protein>
<accession>A0A7K9EXG3</accession>
<dbReference type="PANTHER" id="PTHR23226:SF416">
    <property type="entry name" value="FI01424P"/>
    <property type="match status" value="1"/>
</dbReference>